<dbReference type="InterPro" id="IPR002496">
    <property type="entry name" value="PRib_AMP_CycHydrolase_dom"/>
</dbReference>
<comment type="pathway">
    <text evidence="2">Amino-acid biosynthesis; L-histidine biosynthesis; L-histidine from 5-phospho-alpha-D-ribose 1-diphosphate: step 3/9.</text>
</comment>
<comment type="catalytic activity">
    <reaction evidence="1">
        <text>1-(5-phospho-beta-D-ribosyl)-5'-AMP + H2O = 1-(5-phospho-beta-D-ribosyl)-5-[(5-phospho-beta-D-ribosylamino)methylideneamino]imidazole-4-carboxamide</text>
        <dbReference type="Rhea" id="RHEA:20049"/>
        <dbReference type="ChEBI" id="CHEBI:15377"/>
        <dbReference type="ChEBI" id="CHEBI:58435"/>
        <dbReference type="ChEBI" id="CHEBI:59457"/>
        <dbReference type="EC" id="3.5.4.19"/>
    </reaction>
</comment>
<evidence type="ECO:0000256" key="4">
    <source>
        <dbReference type="ARBA" id="ARBA00022605"/>
    </source>
</evidence>
<organism evidence="8 9">
    <name type="scientific">Pontiella agarivorans</name>
    <dbReference type="NCBI Taxonomy" id="3038953"/>
    <lineage>
        <taxon>Bacteria</taxon>
        <taxon>Pseudomonadati</taxon>
        <taxon>Kiritimatiellota</taxon>
        <taxon>Kiritimatiellia</taxon>
        <taxon>Kiritimatiellales</taxon>
        <taxon>Pontiellaceae</taxon>
        <taxon>Pontiella</taxon>
    </lineage>
</organism>
<dbReference type="Proteomes" id="UP001290861">
    <property type="component" value="Unassembled WGS sequence"/>
</dbReference>
<dbReference type="EC" id="3.5.4.19" evidence="3"/>
<dbReference type="InterPro" id="IPR038019">
    <property type="entry name" value="PRib_AMP_CycHydrolase_sf"/>
</dbReference>
<keyword evidence="4" id="KW-0028">Amino-acid biosynthesis</keyword>
<dbReference type="SUPFAM" id="SSF141734">
    <property type="entry name" value="HisI-like"/>
    <property type="match status" value="1"/>
</dbReference>
<dbReference type="EMBL" id="JARVCO010000012">
    <property type="protein sequence ID" value="MDZ8120297.1"/>
    <property type="molecule type" value="Genomic_DNA"/>
</dbReference>
<dbReference type="Pfam" id="PF01502">
    <property type="entry name" value="PRA-CH"/>
    <property type="match status" value="1"/>
</dbReference>
<evidence type="ECO:0000256" key="2">
    <source>
        <dbReference type="ARBA" id="ARBA00005169"/>
    </source>
</evidence>
<accession>A0ABU5N1J6</accession>
<dbReference type="PANTHER" id="PTHR42945:SF1">
    <property type="entry name" value="HISTIDINE BIOSYNTHESIS BIFUNCTIONAL PROTEIN HIS7"/>
    <property type="match status" value="1"/>
</dbReference>
<evidence type="ECO:0000259" key="7">
    <source>
        <dbReference type="Pfam" id="PF01502"/>
    </source>
</evidence>
<evidence type="ECO:0000256" key="3">
    <source>
        <dbReference type="ARBA" id="ARBA00012721"/>
    </source>
</evidence>
<feature type="domain" description="Phosphoribosyl-AMP cyclohydrolase" evidence="7">
    <location>
        <begin position="44"/>
        <end position="113"/>
    </location>
</feature>
<evidence type="ECO:0000256" key="1">
    <source>
        <dbReference type="ARBA" id="ARBA00000024"/>
    </source>
</evidence>
<evidence type="ECO:0000313" key="9">
    <source>
        <dbReference type="Proteomes" id="UP001290861"/>
    </source>
</evidence>
<keyword evidence="5" id="KW-0378">Hydrolase</keyword>
<protein>
    <recommendedName>
        <fullName evidence="3">phosphoribosyl-AMP cyclohydrolase</fullName>
        <ecNumber evidence="3">3.5.4.19</ecNumber>
    </recommendedName>
</protein>
<keyword evidence="9" id="KW-1185">Reference proteome</keyword>
<comment type="caution">
    <text evidence="8">The sequence shown here is derived from an EMBL/GenBank/DDBJ whole genome shotgun (WGS) entry which is preliminary data.</text>
</comment>
<evidence type="ECO:0000256" key="6">
    <source>
        <dbReference type="ARBA" id="ARBA00023102"/>
    </source>
</evidence>
<evidence type="ECO:0000256" key="5">
    <source>
        <dbReference type="ARBA" id="ARBA00022801"/>
    </source>
</evidence>
<name>A0ABU5N1J6_9BACT</name>
<proteinExistence type="predicted"/>
<keyword evidence="6" id="KW-0368">Histidine biosynthesis</keyword>
<dbReference type="RefSeq" id="WP_322610071.1">
    <property type="nucleotide sequence ID" value="NZ_JARVCO010000012.1"/>
</dbReference>
<gene>
    <name evidence="8" type="ORF">P9H32_16825</name>
</gene>
<dbReference type="PANTHER" id="PTHR42945">
    <property type="entry name" value="HISTIDINE BIOSYNTHESIS BIFUNCTIONAL PROTEIN"/>
    <property type="match status" value="1"/>
</dbReference>
<evidence type="ECO:0000313" key="8">
    <source>
        <dbReference type="EMBL" id="MDZ8120297.1"/>
    </source>
</evidence>
<dbReference type="Gene3D" id="3.10.20.810">
    <property type="entry name" value="Phosphoribosyl-AMP cyclohydrolase"/>
    <property type="match status" value="1"/>
</dbReference>
<reference evidence="8 9" key="1">
    <citation type="journal article" date="2024" name="Appl. Environ. Microbiol.">
        <title>Pontiella agarivorans sp. nov., a novel marine anaerobic bacterium capable of degrading macroalgal polysaccharides and fixing nitrogen.</title>
        <authorList>
            <person name="Liu N."/>
            <person name="Kivenson V."/>
            <person name="Peng X."/>
            <person name="Cui Z."/>
            <person name="Lankiewicz T.S."/>
            <person name="Gosselin K.M."/>
            <person name="English C.J."/>
            <person name="Blair E.M."/>
            <person name="O'Malley M.A."/>
            <person name="Valentine D.L."/>
        </authorList>
    </citation>
    <scope>NUCLEOTIDE SEQUENCE [LARGE SCALE GENOMIC DNA]</scope>
    <source>
        <strain evidence="8 9">NLcol2</strain>
    </source>
</reference>
<sequence length="138" mass="15779">MSKELEEGFELALDWNKLEKAVEGTKGIIPVAVQNADTKEVILVAYINQLAFEESLKRKMLVLWSSSRQELWVKGLTSGETFELLEAYVNCEQNSLLFIVRPNRGGICHTKNSKGEPRNCYYRKIDLDNPTKLENMDP</sequence>